<name>A0A3R9FJM3_9VIBR</name>
<dbReference type="InterPro" id="IPR005119">
    <property type="entry name" value="LysR_subst-bd"/>
</dbReference>
<dbReference type="Gene3D" id="1.10.10.10">
    <property type="entry name" value="Winged helix-like DNA-binding domain superfamily/Winged helix DNA-binding domain"/>
    <property type="match status" value="1"/>
</dbReference>
<keyword evidence="2" id="KW-0805">Transcription regulation</keyword>
<dbReference type="InterPro" id="IPR050389">
    <property type="entry name" value="LysR-type_TF"/>
</dbReference>
<feature type="domain" description="HTH lysR-type" evidence="5">
    <location>
        <begin position="7"/>
        <end position="64"/>
    </location>
</feature>
<dbReference type="Gene3D" id="3.40.190.10">
    <property type="entry name" value="Periplasmic binding protein-like II"/>
    <property type="match status" value="2"/>
</dbReference>
<evidence type="ECO:0000313" key="6">
    <source>
        <dbReference type="EMBL" id="RSD29520.1"/>
    </source>
</evidence>
<proteinExistence type="inferred from homology"/>
<protein>
    <submittedName>
        <fullName evidence="6">LysR family transcriptional regulator</fullName>
    </submittedName>
</protein>
<comment type="similarity">
    <text evidence="1">Belongs to the LysR transcriptional regulatory family.</text>
</comment>
<comment type="caution">
    <text evidence="6">The sequence shown here is derived from an EMBL/GenBank/DDBJ whole genome shotgun (WGS) entry which is preliminary data.</text>
</comment>
<organism evidence="6 7">
    <name type="scientific">Vibrio pectenicida</name>
    <dbReference type="NCBI Taxonomy" id="62763"/>
    <lineage>
        <taxon>Bacteria</taxon>
        <taxon>Pseudomonadati</taxon>
        <taxon>Pseudomonadota</taxon>
        <taxon>Gammaproteobacteria</taxon>
        <taxon>Vibrionales</taxon>
        <taxon>Vibrionaceae</taxon>
        <taxon>Vibrio</taxon>
    </lineage>
</organism>
<dbReference type="PANTHER" id="PTHR30118:SF15">
    <property type="entry name" value="TRANSCRIPTIONAL REGULATORY PROTEIN"/>
    <property type="match status" value="1"/>
</dbReference>
<evidence type="ECO:0000256" key="4">
    <source>
        <dbReference type="ARBA" id="ARBA00023163"/>
    </source>
</evidence>
<dbReference type="GO" id="GO:0003700">
    <property type="term" value="F:DNA-binding transcription factor activity"/>
    <property type="evidence" value="ECO:0007669"/>
    <property type="project" value="InterPro"/>
</dbReference>
<dbReference type="OrthoDB" id="8557381at2"/>
<dbReference type="InterPro" id="IPR000847">
    <property type="entry name" value="LysR_HTH_N"/>
</dbReference>
<dbReference type="PROSITE" id="PS50931">
    <property type="entry name" value="HTH_LYSR"/>
    <property type="match status" value="1"/>
</dbReference>
<evidence type="ECO:0000256" key="2">
    <source>
        <dbReference type="ARBA" id="ARBA00023015"/>
    </source>
</evidence>
<dbReference type="SUPFAM" id="SSF53850">
    <property type="entry name" value="Periplasmic binding protein-like II"/>
    <property type="match status" value="1"/>
</dbReference>
<dbReference type="InterPro" id="IPR036390">
    <property type="entry name" value="WH_DNA-bd_sf"/>
</dbReference>
<accession>A0A3R9FJM3</accession>
<sequence length="297" mass="34494">MTFLSTIDLNLIHLFAVLYKTQSVRETADTLNLSQSACSHALQRLRERLKDDLFVRIGNTMQPTEYAKAIAEKLMQGVSLIEEGITSSSTFDPNAEQTFRIAVTDYTSWCMRDFISKLSHDYPKIKIEFLNLEERLPEIALRESKFDIVCGFAHEIESFESISNQVWFDDQYVCLHHREHPFQNELSLEKFLSYCHVVVTPWNEAKGIIDITLSKLRKKRKVAIKTPSVLSAPMFVIDTQYLLAIPKRYAEHIAQQLPIKISPLPFEVPTYKLKLYWHKTRNNDPKIKWLTERIANG</sequence>
<dbReference type="Pfam" id="PF03466">
    <property type="entry name" value="LysR_substrate"/>
    <property type="match status" value="1"/>
</dbReference>
<keyword evidence="4" id="KW-0804">Transcription</keyword>
<evidence type="ECO:0000313" key="7">
    <source>
        <dbReference type="Proteomes" id="UP000269041"/>
    </source>
</evidence>
<dbReference type="Pfam" id="PF00126">
    <property type="entry name" value="HTH_1"/>
    <property type="match status" value="1"/>
</dbReference>
<dbReference type="RefSeq" id="WP_125323171.1">
    <property type="nucleotide sequence ID" value="NZ_AP024890.1"/>
</dbReference>
<keyword evidence="3" id="KW-0238">DNA-binding</keyword>
<dbReference type="SUPFAM" id="SSF46785">
    <property type="entry name" value="Winged helix' DNA-binding domain"/>
    <property type="match status" value="1"/>
</dbReference>
<dbReference type="AlphaFoldDB" id="A0A3R9FJM3"/>
<dbReference type="EMBL" id="RSFA01000127">
    <property type="protein sequence ID" value="RSD29520.1"/>
    <property type="molecule type" value="Genomic_DNA"/>
</dbReference>
<evidence type="ECO:0000256" key="1">
    <source>
        <dbReference type="ARBA" id="ARBA00009437"/>
    </source>
</evidence>
<dbReference type="GO" id="GO:0003677">
    <property type="term" value="F:DNA binding"/>
    <property type="evidence" value="ECO:0007669"/>
    <property type="project" value="UniProtKB-KW"/>
</dbReference>
<dbReference type="PANTHER" id="PTHR30118">
    <property type="entry name" value="HTH-TYPE TRANSCRIPTIONAL REGULATOR LEUO-RELATED"/>
    <property type="match status" value="1"/>
</dbReference>
<evidence type="ECO:0000256" key="3">
    <source>
        <dbReference type="ARBA" id="ARBA00023125"/>
    </source>
</evidence>
<reference evidence="6 7" key="1">
    <citation type="submission" date="2018-12" db="EMBL/GenBank/DDBJ databases">
        <title>Genomic taxonomy of the Vibrionaceae family.</title>
        <authorList>
            <person name="Gomez-Gil B."/>
            <person name="Enciso-Ibarra K."/>
        </authorList>
    </citation>
    <scope>NUCLEOTIDE SEQUENCE [LARGE SCALE GENOMIC DNA]</scope>
    <source>
        <strain evidence="6 7">CAIM 594</strain>
    </source>
</reference>
<dbReference type="InterPro" id="IPR036388">
    <property type="entry name" value="WH-like_DNA-bd_sf"/>
</dbReference>
<keyword evidence="7" id="KW-1185">Reference proteome</keyword>
<gene>
    <name evidence="6" type="ORF">EJA03_18255</name>
</gene>
<dbReference type="Proteomes" id="UP000269041">
    <property type="component" value="Unassembled WGS sequence"/>
</dbReference>
<evidence type="ECO:0000259" key="5">
    <source>
        <dbReference type="PROSITE" id="PS50931"/>
    </source>
</evidence>